<dbReference type="Pfam" id="PF04667">
    <property type="entry name" value="Endosulfine"/>
    <property type="match status" value="1"/>
</dbReference>
<keyword evidence="4" id="KW-0963">Cytoplasm</keyword>
<reference evidence="7" key="1">
    <citation type="submission" date="2025-08" db="UniProtKB">
        <authorList>
            <consortium name="RefSeq"/>
        </authorList>
    </citation>
    <scope>IDENTIFICATION</scope>
</reference>
<gene>
    <name evidence="7" type="primary">LOC106818031</name>
</gene>
<dbReference type="PANTHER" id="PTHR10358:SF6">
    <property type="entry name" value="ENDOSULFINE, ISOFORM A"/>
    <property type="match status" value="1"/>
</dbReference>
<evidence type="ECO:0000256" key="4">
    <source>
        <dbReference type="RuleBase" id="RU363120"/>
    </source>
</evidence>
<keyword evidence="3 4" id="KW-0650">Protein phosphatase inhibitor</keyword>
<dbReference type="PANTHER" id="PTHR10358">
    <property type="entry name" value="ENDOSULFINE"/>
    <property type="match status" value="1"/>
</dbReference>
<accession>A0ABM1F1B0</accession>
<organism evidence="6 7">
    <name type="scientific">Priapulus caudatus</name>
    <name type="common">Priapulid worm</name>
    <dbReference type="NCBI Taxonomy" id="37621"/>
    <lineage>
        <taxon>Eukaryota</taxon>
        <taxon>Metazoa</taxon>
        <taxon>Ecdysozoa</taxon>
        <taxon>Scalidophora</taxon>
        <taxon>Priapulida</taxon>
        <taxon>Priapulimorpha</taxon>
        <taxon>Priapulimorphida</taxon>
        <taxon>Priapulidae</taxon>
        <taxon>Priapulus</taxon>
    </lineage>
</organism>
<evidence type="ECO:0000256" key="3">
    <source>
        <dbReference type="ARBA" id="ARBA00023272"/>
    </source>
</evidence>
<dbReference type="GeneID" id="106818031"/>
<dbReference type="InterPro" id="IPR006760">
    <property type="entry name" value="Endosulphine"/>
</dbReference>
<evidence type="ECO:0000256" key="2">
    <source>
        <dbReference type="ARBA" id="ARBA00022776"/>
    </source>
</evidence>
<comment type="function">
    <text evidence="4">Protein phosphatase inhibitor that specifically inhibits protein phosphatase 2A (PP2A) during mitosis.</text>
</comment>
<comment type="subcellular location">
    <subcellularLocation>
        <location evidence="4">Cytoplasm</location>
    </subcellularLocation>
</comment>
<protein>
    <submittedName>
        <fullName evidence="7">cAMP-regulated phosphoprotein 19-like</fullName>
    </submittedName>
</protein>
<keyword evidence="4" id="KW-0131">Cell cycle</keyword>
<evidence type="ECO:0000256" key="5">
    <source>
        <dbReference type="SAM" id="MobiDB-lite"/>
    </source>
</evidence>
<feature type="region of interest" description="Disordered" evidence="5">
    <location>
        <begin position="1"/>
        <end position="63"/>
    </location>
</feature>
<proteinExistence type="inferred from homology"/>
<dbReference type="Proteomes" id="UP000695022">
    <property type="component" value="Unplaced"/>
</dbReference>
<sequence length="134" mass="14653">METVREEKEQRGDSSPAVTPVDEGNSMMELKTNPEKKTSPEQLEEKKLRAKYPQGIKAGGSNLLQKRLQKGGPKYFDSGDYNMAKAGKTTTGRTTLLSTQKLILGPQSTGDEHPTPDSVPSRKSSVHTKSHLVS</sequence>
<evidence type="ECO:0000313" key="6">
    <source>
        <dbReference type="Proteomes" id="UP000695022"/>
    </source>
</evidence>
<feature type="region of interest" description="Disordered" evidence="5">
    <location>
        <begin position="103"/>
        <end position="134"/>
    </location>
</feature>
<evidence type="ECO:0000313" key="7">
    <source>
        <dbReference type="RefSeq" id="XP_014678231.1"/>
    </source>
</evidence>
<name>A0ABM1F1B0_PRICU</name>
<comment type="similarity">
    <text evidence="1 4">Belongs to the endosulfine family.</text>
</comment>
<dbReference type="RefSeq" id="XP_014678231.1">
    <property type="nucleotide sequence ID" value="XM_014822745.1"/>
</dbReference>
<keyword evidence="6" id="KW-1185">Reference proteome</keyword>
<feature type="compositionally biased region" description="Basic residues" evidence="5">
    <location>
        <begin position="124"/>
        <end position="134"/>
    </location>
</feature>
<feature type="compositionally biased region" description="Basic and acidic residues" evidence="5">
    <location>
        <begin position="32"/>
        <end position="47"/>
    </location>
</feature>
<keyword evidence="2 4" id="KW-0498">Mitosis</keyword>
<keyword evidence="4" id="KW-0132">Cell division</keyword>
<feature type="compositionally biased region" description="Basic and acidic residues" evidence="5">
    <location>
        <begin position="1"/>
        <end position="12"/>
    </location>
</feature>
<evidence type="ECO:0000256" key="1">
    <source>
        <dbReference type="ARBA" id="ARBA00010520"/>
    </source>
</evidence>